<dbReference type="SMART" id="SM00644">
    <property type="entry name" value="Ami_2"/>
    <property type="match status" value="1"/>
</dbReference>
<evidence type="ECO:0000259" key="3">
    <source>
        <dbReference type="SMART" id="SM00701"/>
    </source>
</evidence>
<dbReference type="KEGG" id="sgbi:P3F81_12180"/>
<keyword evidence="4" id="KW-0378">Hydrolase</keyword>
<comment type="similarity">
    <text evidence="1">Belongs to the N-acetylmuramoyl-L-alanine amidase 2 family.</text>
</comment>
<dbReference type="SMART" id="SM00701">
    <property type="entry name" value="PGRP"/>
    <property type="match status" value="1"/>
</dbReference>
<dbReference type="AlphaFoldDB" id="A0A9Y2AIW8"/>
<evidence type="ECO:0000313" key="5">
    <source>
        <dbReference type="Proteomes" id="UP001243623"/>
    </source>
</evidence>
<evidence type="ECO:0000313" key="4">
    <source>
        <dbReference type="EMBL" id="WIW70626.1"/>
    </source>
</evidence>
<dbReference type="InterPro" id="IPR036505">
    <property type="entry name" value="Amidase/PGRP_sf"/>
</dbReference>
<dbReference type="Gene3D" id="3.40.80.10">
    <property type="entry name" value="Peptidoglycan recognition protein-like"/>
    <property type="match status" value="1"/>
</dbReference>
<dbReference type="PANTHER" id="PTHR11022:SF41">
    <property type="entry name" value="PEPTIDOGLYCAN-RECOGNITION PROTEIN LC-RELATED"/>
    <property type="match status" value="1"/>
</dbReference>
<dbReference type="RefSeq" id="WP_309320468.1">
    <property type="nucleotide sequence ID" value="NZ_CP120678.1"/>
</dbReference>
<feature type="domain" description="N-acetylmuramoyl-L-alanine amidase" evidence="2">
    <location>
        <begin position="11"/>
        <end position="142"/>
    </location>
</feature>
<dbReference type="EMBL" id="CP120678">
    <property type="protein sequence ID" value="WIW70626.1"/>
    <property type="molecule type" value="Genomic_DNA"/>
</dbReference>
<accession>A0A9Y2AIW8</accession>
<dbReference type="Pfam" id="PF01510">
    <property type="entry name" value="Amidase_2"/>
    <property type="match status" value="1"/>
</dbReference>
<dbReference type="GO" id="GO:0009253">
    <property type="term" value="P:peptidoglycan catabolic process"/>
    <property type="evidence" value="ECO:0007669"/>
    <property type="project" value="InterPro"/>
</dbReference>
<organism evidence="4 5">
    <name type="scientific">Selenobaculum gibii</name>
    <dbReference type="NCBI Taxonomy" id="3054208"/>
    <lineage>
        <taxon>Bacteria</taxon>
        <taxon>Bacillati</taxon>
        <taxon>Bacillota</taxon>
        <taxon>Negativicutes</taxon>
        <taxon>Selenomonadales</taxon>
        <taxon>Selenomonadaceae</taxon>
        <taxon>Selenobaculum</taxon>
    </lineage>
</organism>
<dbReference type="InterPro" id="IPR006619">
    <property type="entry name" value="PGRP_domain_met/bac"/>
</dbReference>
<dbReference type="InterPro" id="IPR002502">
    <property type="entry name" value="Amidase_domain"/>
</dbReference>
<gene>
    <name evidence="4" type="ORF">P3F81_12180</name>
</gene>
<evidence type="ECO:0000259" key="2">
    <source>
        <dbReference type="SMART" id="SM00644"/>
    </source>
</evidence>
<protein>
    <submittedName>
        <fullName evidence="4">N-acetylmuramoyl-L-alanine amidase</fullName>
        <ecNumber evidence="4">3.5.1.28</ecNumber>
    </submittedName>
</protein>
<dbReference type="SUPFAM" id="SSF55846">
    <property type="entry name" value="N-acetylmuramoyl-L-alanine amidase-like"/>
    <property type="match status" value="1"/>
</dbReference>
<dbReference type="EC" id="3.5.1.28" evidence="4"/>
<dbReference type="InterPro" id="IPR015510">
    <property type="entry name" value="PGRP"/>
</dbReference>
<feature type="domain" description="Peptidoglycan recognition protein family" evidence="3">
    <location>
        <begin position="1"/>
        <end position="136"/>
    </location>
</feature>
<dbReference type="GO" id="GO:0008270">
    <property type="term" value="F:zinc ion binding"/>
    <property type="evidence" value="ECO:0007669"/>
    <property type="project" value="InterPro"/>
</dbReference>
<dbReference type="GO" id="GO:0008745">
    <property type="term" value="F:N-acetylmuramoyl-L-alanine amidase activity"/>
    <property type="evidence" value="ECO:0007669"/>
    <property type="project" value="UniProtKB-EC"/>
</dbReference>
<evidence type="ECO:0000256" key="1">
    <source>
        <dbReference type="ARBA" id="ARBA00007553"/>
    </source>
</evidence>
<sequence length="162" mass="18141">MRDVKIKDFGLNFKSLTDRTKTNLIVIHHTGDGVDRDYHATDIHKMHLNQGWSGCGYHYVISKDGTIEVGRPHWCVGAHDDQTNSRSIGIHVSGDFDVGNPTPEQIESTALLLAKLCMEYGLDITEKFVVGHRDTNCTACPGDNLYALLQTIRGKAIWYQNN</sequence>
<name>A0A9Y2AIW8_9FIRM</name>
<dbReference type="PANTHER" id="PTHR11022">
    <property type="entry name" value="PEPTIDOGLYCAN RECOGNITION PROTEIN"/>
    <property type="match status" value="1"/>
</dbReference>
<proteinExistence type="inferred from homology"/>
<dbReference type="Proteomes" id="UP001243623">
    <property type="component" value="Chromosome"/>
</dbReference>
<dbReference type="CDD" id="cd06583">
    <property type="entry name" value="PGRP"/>
    <property type="match status" value="1"/>
</dbReference>
<reference evidence="4" key="1">
    <citation type="submission" date="2023-03" db="EMBL/GenBank/DDBJ databases">
        <title>Selenobaculum gbiensis gen. nov. sp. nov., a new bacterium isolated from the gut microbiota of IBD patient.</title>
        <authorList>
            <person name="Yeo S."/>
            <person name="Park H."/>
            <person name="Huh C.S."/>
        </authorList>
    </citation>
    <scope>NUCLEOTIDE SEQUENCE</scope>
    <source>
        <strain evidence="4">ICN-92133</strain>
    </source>
</reference>
<keyword evidence="5" id="KW-1185">Reference proteome</keyword>